<accession>A0A8I6SI51</accession>
<evidence type="ECO:0000313" key="1">
    <source>
        <dbReference type="EnsemblMetazoa" id="XP_014261840.1"/>
    </source>
</evidence>
<proteinExistence type="predicted"/>
<sequence length="161" mass="18639">MQQEDHRVEAVAHLSNSKNMDMDSLYEMPFWYPECQAKPRHGLMGDIRDLAVTRLPPEATPTRSSSQQFANPLFHWTPKHPDFYKEFDVKSIPPPTYDFYNEVKRRDALSLNETVEENRKSTSTKSWGDRYSAVTEQRLTCGPNFNNSPGCDPLRKSVLDK</sequence>
<dbReference type="AlphaFoldDB" id="A0A8I6SI51"/>
<name>A0A8I6SI51_CIMLE</name>
<organism evidence="1 2">
    <name type="scientific">Cimex lectularius</name>
    <name type="common">Bed bug</name>
    <name type="synonym">Acanthia lectularia</name>
    <dbReference type="NCBI Taxonomy" id="79782"/>
    <lineage>
        <taxon>Eukaryota</taxon>
        <taxon>Metazoa</taxon>
        <taxon>Ecdysozoa</taxon>
        <taxon>Arthropoda</taxon>
        <taxon>Hexapoda</taxon>
        <taxon>Insecta</taxon>
        <taxon>Pterygota</taxon>
        <taxon>Neoptera</taxon>
        <taxon>Paraneoptera</taxon>
        <taxon>Hemiptera</taxon>
        <taxon>Heteroptera</taxon>
        <taxon>Panheteroptera</taxon>
        <taxon>Cimicomorpha</taxon>
        <taxon>Cimicidae</taxon>
        <taxon>Cimex</taxon>
    </lineage>
</organism>
<reference evidence="1" key="1">
    <citation type="submission" date="2022-01" db="UniProtKB">
        <authorList>
            <consortium name="EnsemblMetazoa"/>
        </authorList>
    </citation>
    <scope>IDENTIFICATION</scope>
</reference>
<dbReference type="KEGG" id="clec:106673954"/>
<dbReference type="RefSeq" id="XP_014261840.1">
    <property type="nucleotide sequence ID" value="XM_014406354.2"/>
</dbReference>
<dbReference type="Proteomes" id="UP000494040">
    <property type="component" value="Unassembled WGS sequence"/>
</dbReference>
<evidence type="ECO:0000313" key="2">
    <source>
        <dbReference type="Proteomes" id="UP000494040"/>
    </source>
</evidence>
<dbReference type="OrthoDB" id="10665575at2759"/>
<dbReference type="GeneID" id="106673954"/>
<protein>
    <submittedName>
        <fullName evidence="1">Uncharacterized protein</fullName>
    </submittedName>
</protein>
<keyword evidence="2" id="KW-1185">Reference proteome</keyword>
<dbReference type="EnsemblMetazoa" id="XM_014406354.2">
    <property type="protein sequence ID" value="XP_014261840.1"/>
    <property type="gene ID" value="LOC106673954"/>
</dbReference>